<feature type="compositionally biased region" description="Pro residues" evidence="1">
    <location>
        <begin position="288"/>
        <end position="304"/>
    </location>
</feature>
<sequence>MVTFAQAQERAEEWINGDVPGYQHREVRVREFELGFVVWAEDRENGPVSDGGSQRLVIARDSGEATLWPSLAVGEVIRRYEEEYGLPDMTPQDAVVAPPERVDLNQTSFLLTPPEWLQEAADKLGIPDRRGESAAPEAPAAPAAPSVPAAPVTAAASEAPGAPEGGTPWPAAAEGPVEDAVPERMPEPVAEFDDSLPATSAGVPADATPWAGTDTNADAGEDHSVPLPATVFAPPLTGLDDAETPPPATTPEAKTALMHGGSGLPATAIAPALDDPAPGGPASSGAPAGPPPSGSSVPLPPPSGAPGVQPSNAPQPPVGAPGAQSSDAPQPPAGSPAPLPPPSGAPGVQPPNAPQAPSGAPASQPPVGSSVPLPPPSGASGVQPSNAPQAPSGAPAAQSSNASQPPAGSSAPGAQGSPGAPAPDASAYGYPQPPAAPAAGDIADAATHKAGPSTPPPSGPGAPGTPAGGYVPTQLVSSLGPDGPKPPAPPAAPGTPPGGVHHAATMLADPSMGGGIKPPGAPGAPGTPPGAPQPPGPPGAPGTPPGGVHHAATMLADPSMGGGIKPPGAPAAPGAPQPPGPPGAPGAPQPPGPPGAPGAPQPPGPPGAPGAPQPPAPPGGGVHHAATMLAGPAVGGPGAPGMPGPGAPGMPPPPAPGQHVPGPGVPPGMPGAPGGQPYGYPQQPTGQPTVGPGYQAVLRYRAADGSEQQLIRRSAPGTPHPEWQILHELRGMNVPPQQVLELHTELESCELPGAYCARMIRETWPQARITSIAPYGRDHASRRQGMQQLLAHQGELHQVADGPARPAPVRAPLQQMPPAPPIPPEGVAQELAAAFGPGIFRFDQRAVSRQGVPDIVAHTLVVAGLPVDFGPFFWAQAQPGRPVPTLAELAQERGVQPASDAGSYLVMGSDFGRALCVQYGTANIVAVPVEAGPGGAPVPPQFVNTGLPEFARCMALLGRMWRLRFGLNQEQAGRWTVDFQNQLAALDPAALASPESWWSVLLEQMWDGLL</sequence>
<dbReference type="Pfam" id="PF14440">
    <property type="entry name" value="XOO_2897-deam"/>
    <property type="match status" value="1"/>
</dbReference>
<feature type="compositionally biased region" description="Pro residues" evidence="1">
    <location>
        <begin position="483"/>
        <end position="496"/>
    </location>
</feature>
<feature type="compositionally biased region" description="Pro residues" evidence="1">
    <location>
        <begin position="640"/>
        <end position="656"/>
    </location>
</feature>
<organism evidence="2 3">
    <name type="scientific">Streptomyces venezuelae</name>
    <dbReference type="NCBI Taxonomy" id="54571"/>
    <lineage>
        <taxon>Bacteria</taxon>
        <taxon>Bacillati</taxon>
        <taxon>Actinomycetota</taxon>
        <taxon>Actinomycetes</taxon>
        <taxon>Kitasatosporales</taxon>
        <taxon>Streptomycetaceae</taxon>
        <taxon>Streptomyces</taxon>
    </lineage>
</organism>
<dbReference type="Proteomes" id="UP000324015">
    <property type="component" value="Chromosome"/>
</dbReference>
<feature type="compositionally biased region" description="Pro residues" evidence="1">
    <location>
        <begin position="329"/>
        <end position="354"/>
    </location>
</feature>
<feature type="compositionally biased region" description="Pro residues" evidence="1">
    <location>
        <begin position="567"/>
        <end position="618"/>
    </location>
</feature>
<dbReference type="InterPro" id="IPR025851">
    <property type="entry name" value="SUKH-4"/>
</dbReference>
<reference evidence="2 3" key="1">
    <citation type="submission" date="2018-05" db="EMBL/GenBank/DDBJ databases">
        <title>Streptomyces venezuelae.</title>
        <authorList>
            <person name="Kim W."/>
            <person name="Lee N."/>
            <person name="Cho B.-K."/>
        </authorList>
    </citation>
    <scope>NUCLEOTIDE SEQUENCE [LARGE SCALE GENOMIC DNA]</scope>
    <source>
        <strain evidence="2 3">ATCC 14585</strain>
    </source>
</reference>
<evidence type="ECO:0000313" key="3">
    <source>
        <dbReference type="Proteomes" id="UP000324015"/>
    </source>
</evidence>
<feature type="compositionally biased region" description="Low complexity" evidence="1">
    <location>
        <begin position="378"/>
        <end position="430"/>
    </location>
</feature>
<dbReference type="AlphaFoldDB" id="A0A5P2CGU4"/>
<feature type="compositionally biased region" description="Low complexity" evidence="1">
    <location>
        <begin position="133"/>
        <end position="175"/>
    </location>
</feature>
<accession>A0A5P2CGU4</accession>
<gene>
    <name evidence="2" type="ORF">DEJ49_14615</name>
</gene>
<feature type="compositionally biased region" description="Pro residues" evidence="1">
    <location>
        <begin position="519"/>
        <end position="544"/>
    </location>
</feature>
<dbReference type="Pfam" id="PF14435">
    <property type="entry name" value="SUKH-4"/>
    <property type="match status" value="1"/>
</dbReference>
<name>A0A5P2CGU4_STRVZ</name>
<feature type="compositionally biased region" description="Low complexity" evidence="1">
    <location>
        <begin position="264"/>
        <end position="287"/>
    </location>
</feature>
<evidence type="ECO:0000313" key="2">
    <source>
        <dbReference type="EMBL" id="QES42056.1"/>
    </source>
</evidence>
<feature type="compositionally biased region" description="Low complexity" evidence="1">
    <location>
        <begin position="678"/>
        <end position="692"/>
    </location>
</feature>
<proteinExistence type="predicted"/>
<feature type="region of interest" description="Disordered" evidence="1">
    <location>
        <begin position="127"/>
        <end position="692"/>
    </location>
</feature>
<dbReference type="InterPro" id="IPR032722">
    <property type="entry name" value="Deaminase_XOO_2897"/>
</dbReference>
<evidence type="ECO:0000256" key="1">
    <source>
        <dbReference type="SAM" id="MobiDB-lite"/>
    </source>
</evidence>
<protein>
    <recommendedName>
        <fullName evidence="4">Nucleic acid/nucleotide deaminase of polymorphic system toxin</fullName>
    </recommendedName>
</protein>
<dbReference type="RefSeq" id="WP_150184522.1">
    <property type="nucleotide sequence ID" value="NZ_CP029191.1"/>
</dbReference>
<evidence type="ECO:0008006" key="4">
    <source>
        <dbReference type="Google" id="ProtNLM"/>
    </source>
</evidence>
<dbReference type="EMBL" id="CP029191">
    <property type="protein sequence ID" value="QES42056.1"/>
    <property type="molecule type" value="Genomic_DNA"/>
</dbReference>
<feature type="compositionally biased region" description="Low complexity" evidence="1">
    <location>
        <begin position="355"/>
        <end position="371"/>
    </location>
</feature>